<dbReference type="Proteomes" id="UP000634435">
    <property type="component" value="Unassembled WGS sequence"/>
</dbReference>
<dbReference type="SUPFAM" id="SSF58104">
    <property type="entry name" value="Methyl-accepting chemotaxis protein (MCP) signaling domain"/>
    <property type="match status" value="1"/>
</dbReference>
<keyword evidence="3 7" id="KW-0472">Membrane</keyword>
<evidence type="ECO:0000313" key="10">
    <source>
        <dbReference type="EMBL" id="GGJ64172.1"/>
    </source>
</evidence>
<dbReference type="PROSITE" id="PS50111">
    <property type="entry name" value="CHEMOTAXIS_TRANSDUC_2"/>
    <property type="match status" value="1"/>
</dbReference>
<dbReference type="PANTHER" id="PTHR32089:SF112">
    <property type="entry name" value="LYSOZYME-LIKE PROTEIN-RELATED"/>
    <property type="match status" value="1"/>
</dbReference>
<comment type="caution">
    <text evidence="10">The sequence shown here is derived from an EMBL/GenBank/DDBJ whole genome shotgun (WGS) entry which is preliminary data.</text>
</comment>
<evidence type="ECO:0000256" key="5">
    <source>
        <dbReference type="ARBA" id="ARBA00029447"/>
    </source>
</evidence>
<dbReference type="CDD" id="cd11386">
    <property type="entry name" value="MCP_signal"/>
    <property type="match status" value="1"/>
</dbReference>
<keyword evidence="11" id="KW-1185">Reference proteome</keyword>
<feature type="domain" description="HAMP" evidence="9">
    <location>
        <begin position="206"/>
        <end position="259"/>
    </location>
</feature>
<keyword evidence="2" id="KW-1003">Cell membrane</keyword>
<dbReference type="InterPro" id="IPR004089">
    <property type="entry name" value="MCPsignal_dom"/>
</dbReference>
<organism evidence="10 11">
    <name type="scientific">Virgibacillus kapii</name>
    <dbReference type="NCBI Taxonomy" id="1638645"/>
    <lineage>
        <taxon>Bacteria</taxon>
        <taxon>Bacillati</taxon>
        <taxon>Bacillota</taxon>
        <taxon>Bacilli</taxon>
        <taxon>Bacillales</taxon>
        <taxon>Bacillaceae</taxon>
        <taxon>Virgibacillus</taxon>
    </lineage>
</organism>
<evidence type="ECO:0000256" key="3">
    <source>
        <dbReference type="ARBA" id="ARBA00023136"/>
    </source>
</evidence>
<dbReference type="Gene3D" id="1.10.287.950">
    <property type="entry name" value="Methyl-accepting chemotaxis protein"/>
    <property type="match status" value="1"/>
</dbReference>
<keyword evidence="7" id="KW-0812">Transmembrane</keyword>
<dbReference type="PANTHER" id="PTHR32089">
    <property type="entry name" value="METHYL-ACCEPTING CHEMOTAXIS PROTEIN MCPB"/>
    <property type="match status" value="1"/>
</dbReference>
<sequence length="564" mass="62310">MEKLMNFKRLKNKLYVSFSIVIISSCLLGVYHFISVGKTNQQVEQMIHEDFRLVQYGNDINVNVASQTGLVRGFLLYEDEAYREQYYQMQENNSVLEDKILDLRNVEEVNTLVDLKNQWEATVEKVFNLYDNGNLEEALSLMTEEVEPLESQFRTGIEQLLATTEEMATADGQAIISDGKTTYIVIIAVTLLVAILSIAIELFTVRLITAPISKVLRRMKQIAKGELNHQPLTTILKDELGQLIHITNEMNQNTNHLLGRIQTVSETVTSHSSYLAESAKETKAGSEQVATTMQELSAGAETQADSAGDLATNMEVFVSKVQDTHDQSKLIEQASGEVLTMTKDGDQMMKSSSKQMQRINEIVKDAVDKVEGLDTQSQEISKLVTVIKDVAEQTNLLALNAAIEAARAGEHGKGFAVVADEVRKLAEQVAGSVTVISNNVSQIQGNSSEVAESLVSSYKEVEEGNVQIKMTQETFDGIQLYVTEMVNTIRTMTANLSEMYGTSNQVNNSIQEIASITEESSAGIEQTSAAAQQSSSSMEEVVDSSKQLAKLADDLNDLIRQFQL</sequence>
<name>A0ABQ2DME8_9BACI</name>
<evidence type="ECO:0000256" key="4">
    <source>
        <dbReference type="ARBA" id="ARBA00023224"/>
    </source>
</evidence>
<evidence type="ECO:0000313" key="11">
    <source>
        <dbReference type="Proteomes" id="UP000634435"/>
    </source>
</evidence>
<proteinExistence type="inferred from homology"/>
<evidence type="ECO:0000256" key="1">
    <source>
        <dbReference type="ARBA" id="ARBA00004236"/>
    </source>
</evidence>
<dbReference type="InterPro" id="IPR003660">
    <property type="entry name" value="HAMP_dom"/>
</dbReference>
<comment type="similarity">
    <text evidence="5">Belongs to the methyl-accepting chemotaxis (MCP) protein family.</text>
</comment>
<dbReference type="EMBL" id="BMPN01000004">
    <property type="protein sequence ID" value="GGJ64172.1"/>
    <property type="molecule type" value="Genomic_DNA"/>
</dbReference>
<feature type="domain" description="Methyl-accepting transducer" evidence="8">
    <location>
        <begin position="278"/>
        <end position="528"/>
    </location>
</feature>
<evidence type="ECO:0000256" key="6">
    <source>
        <dbReference type="PROSITE-ProRule" id="PRU00284"/>
    </source>
</evidence>
<dbReference type="SMART" id="SM00304">
    <property type="entry name" value="HAMP"/>
    <property type="match status" value="1"/>
</dbReference>
<feature type="transmembrane region" description="Helical" evidence="7">
    <location>
        <begin position="183"/>
        <end position="209"/>
    </location>
</feature>
<accession>A0ABQ2DME8</accession>
<evidence type="ECO:0000256" key="7">
    <source>
        <dbReference type="SAM" id="Phobius"/>
    </source>
</evidence>
<evidence type="ECO:0000256" key="2">
    <source>
        <dbReference type="ARBA" id="ARBA00022475"/>
    </source>
</evidence>
<dbReference type="PROSITE" id="PS50885">
    <property type="entry name" value="HAMP"/>
    <property type="match status" value="1"/>
</dbReference>
<dbReference type="Pfam" id="PF00015">
    <property type="entry name" value="MCPsignal"/>
    <property type="match status" value="1"/>
</dbReference>
<keyword evidence="7" id="KW-1133">Transmembrane helix</keyword>
<dbReference type="RefSeq" id="WP_188943477.1">
    <property type="nucleotide sequence ID" value="NZ_BMPN01000004.1"/>
</dbReference>
<evidence type="ECO:0000259" key="9">
    <source>
        <dbReference type="PROSITE" id="PS50885"/>
    </source>
</evidence>
<evidence type="ECO:0000259" key="8">
    <source>
        <dbReference type="PROSITE" id="PS50111"/>
    </source>
</evidence>
<dbReference type="InterPro" id="IPR024478">
    <property type="entry name" value="HlyB_4HB_MCP"/>
</dbReference>
<dbReference type="PROSITE" id="PS51257">
    <property type="entry name" value="PROKAR_LIPOPROTEIN"/>
    <property type="match status" value="1"/>
</dbReference>
<dbReference type="Pfam" id="PF12729">
    <property type="entry name" value="4HB_MCP_1"/>
    <property type="match status" value="1"/>
</dbReference>
<gene>
    <name evidence="10" type="primary">yvaQ</name>
    <name evidence="10" type="ORF">GCM10007111_27530</name>
</gene>
<feature type="transmembrane region" description="Helical" evidence="7">
    <location>
        <begin position="12"/>
        <end position="34"/>
    </location>
</feature>
<dbReference type="Pfam" id="PF00672">
    <property type="entry name" value="HAMP"/>
    <property type="match status" value="1"/>
</dbReference>
<comment type="subcellular location">
    <subcellularLocation>
        <location evidence="1">Cell membrane</location>
    </subcellularLocation>
</comment>
<dbReference type="SMART" id="SM00283">
    <property type="entry name" value="MA"/>
    <property type="match status" value="1"/>
</dbReference>
<dbReference type="CDD" id="cd06225">
    <property type="entry name" value="HAMP"/>
    <property type="match status" value="1"/>
</dbReference>
<reference evidence="11" key="1">
    <citation type="journal article" date="2019" name="Int. J. Syst. Evol. Microbiol.">
        <title>The Global Catalogue of Microorganisms (GCM) 10K type strain sequencing project: providing services to taxonomists for standard genome sequencing and annotation.</title>
        <authorList>
            <consortium name="The Broad Institute Genomics Platform"/>
            <consortium name="The Broad Institute Genome Sequencing Center for Infectious Disease"/>
            <person name="Wu L."/>
            <person name="Ma J."/>
        </authorList>
    </citation>
    <scope>NUCLEOTIDE SEQUENCE [LARGE SCALE GENOMIC DNA]</scope>
    <source>
        <strain evidence="11">JCM 30071</strain>
    </source>
</reference>
<dbReference type="Gene3D" id="6.10.340.10">
    <property type="match status" value="1"/>
</dbReference>
<keyword evidence="4 6" id="KW-0807">Transducer</keyword>
<protein>
    <submittedName>
        <fullName evidence="10">Sensory transducer protein YvaQ</fullName>
    </submittedName>
</protein>